<sequence>MQADRDLPGASGIRMNFYRNISSLKQRNWQPKWTRRKPRLTLQLLSLCFEIRLRKNNQLPLASSYALIARLYLCQTSPPGSGGIMAMLGMVLIGILPASESSKVNPGSEIISGKLFVWGQTVFRTVGGNSYWRRKPMLPALITSPTSPTNEAKDASEKTVYFIDELGPDMYDKQNTPPSQLLTDDDEKNYVVGVICTMLVLLLLPAAMMFVYLIFSPDAFTNGMTVRPDLP</sequence>
<keyword evidence="3" id="KW-1185">Reference proteome</keyword>
<protein>
    <submittedName>
        <fullName evidence="2">Uncharacterized protein</fullName>
    </submittedName>
</protein>
<organism evidence="2 3">
    <name type="scientific">Rhodopirellula europaea 6C</name>
    <dbReference type="NCBI Taxonomy" id="1263867"/>
    <lineage>
        <taxon>Bacteria</taxon>
        <taxon>Pseudomonadati</taxon>
        <taxon>Planctomycetota</taxon>
        <taxon>Planctomycetia</taxon>
        <taxon>Pirellulales</taxon>
        <taxon>Pirellulaceae</taxon>
        <taxon>Rhodopirellula</taxon>
    </lineage>
</organism>
<dbReference type="EMBL" id="ANMO01000119">
    <property type="protein sequence ID" value="EMB16615.1"/>
    <property type="molecule type" value="Genomic_DNA"/>
</dbReference>
<evidence type="ECO:0000313" key="2">
    <source>
        <dbReference type="EMBL" id="EMB16615.1"/>
    </source>
</evidence>
<reference evidence="2" key="1">
    <citation type="submission" date="2012-11" db="EMBL/GenBank/DDBJ databases">
        <title>Permanent draft genomes of Rhodopirellula europaea strain SH398 and 6C.</title>
        <authorList>
            <person name="Richter M."/>
            <person name="Richter-Heitmann T."/>
            <person name="Frank C."/>
            <person name="Harder J."/>
            <person name="Glockner F.O."/>
        </authorList>
    </citation>
    <scope>NUCLEOTIDE SEQUENCE</scope>
    <source>
        <strain evidence="2">6C</strain>
    </source>
</reference>
<dbReference type="AlphaFoldDB" id="M2AHL4"/>
<gene>
    <name evidence="2" type="ORF">RE6C_02651</name>
</gene>
<proteinExistence type="predicted"/>
<keyword evidence="1" id="KW-0812">Transmembrane</keyword>
<dbReference type="Proteomes" id="UP000011529">
    <property type="component" value="Unassembled WGS sequence"/>
</dbReference>
<comment type="caution">
    <text evidence="2">The sequence shown here is derived from an EMBL/GenBank/DDBJ whole genome shotgun (WGS) entry which is preliminary data.</text>
</comment>
<evidence type="ECO:0000256" key="1">
    <source>
        <dbReference type="SAM" id="Phobius"/>
    </source>
</evidence>
<feature type="transmembrane region" description="Helical" evidence="1">
    <location>
        <begin position="190"/>
        <end position="215"/>
    </location>
</feature>
<name>M2AHL4_9BACT</name>
<keyword evidence="1" id="KW-1133">Transmembrane helix</keyword>
<evidence type="ECO:0000313" key="3">
    <source>
        <dbReference type="Proteomes" id="UP000011529"/>
    </source>
</evidence>
<dbReference type="PATRIC" id="fig|1263867.3.peg.2832"/>
<keyword evidence="1" id="KW-0472">Membrane</keyword>
<accession>M2AHL4</accession>
<reference evidence="2" key="2">
    <citation type="journal article" date="2013" name="Mar. Genomics">
        <title>Expression of sulfatases in Rhodopirellula baltica and the diversity of sulfatases in the genus Rhodopirellula.</title>
        <authorList>
            <person name="Wegner C.E."/>
            <person name="Richter-Heitmann T."/>
            <person name="Klindworth A."/>
            <person name="Klockow C."/>
            <person name="Richter M."/>
            <person name="Achstetter T."/>
            <person name="Glockner F.O."/>
            <person name="Harder J."/>
        </authorList>
    </citation>
    <scope>NUCLEOTIDE SEQUENCE [LARGE SCALE GENOMIC DNA]</scope>
    <source>
        <strain evidence="2">6C</strain>
    </source>
</reference>